<evidence type="ECO:0000313" key="14">
    <source>
        <dbReference type="Proteomes" id="UP000034022"/>
    </source>
</evidence>
<evidence type="ECO:0000256" key="1">
    <source>
        <dbReference type="ARBA" id="ARBA00006360"/>
    </source>
</evidence>
<dbReference type="GO" id="GO:0006261">
    <property type="term" value="P:DNA-templated DNA replication"/>
    <property type="evidence" value="ECO:0007669"/>
    <property type="project" value="TreeGrafter"/>
</dbReference>
<evidence type="ECO:0000256" key="9">
    <source>
        <dbReference type="ARBA" id="ARBA00022932"/>
    </source>
</evidence>
<dbReference type="CDD" id="cd00009">
    <property type="entry name" value="AAA"/>
    <property type="match status" value="1"/>
</dbReference>
<dbReference type="SMART" id="SM00382">
    <property type="entry name" value="AAA"/>
    <property type="match status" value="1"/>
</dbReference>
<accession>A0A0G0MAG0</accession>
<proteinExistence type="inferred from homology"/>
<dbReference type="AlphaFoldDB" id="A0A0G0MAG0"/>
<dbReference type="Gene3D" id="3.40.50.300">
    <property type="entry name" value="P-loop containing nucleotide triphosphate hydrolases"/>
    <property type="match status" value="1"/>
</dbReference>
<organism evidence="13 14">
    <name type="scientific">Candidatus Falkowbacteria bacterium GW2011_GWE1_38_31</name>
    <dbReference type="NCBI Taxonomy" id="1618638"/>
    <lineage>
        <taxon>Bacteria</taxon>
        <taxon>Candidatus Falkowiibacteriota</taxon>
    </lineage>
</organism>
<dbReference type="PANTHER" id="PTHR11669">
    <property type="entry name" value="REPLICATION FACTOR C / DNA POLYMERASE III GAMMA-TAU SUBUNIT"/>
    <property type="match status" value="1"/>
</dbReference>
<name>A0A0G0MAG0_9BACT</name>
<dbReference type="Pfam" id="PF12169">
    <property type="entry name" value="DNA_pol3_gamma3"/>
    <property type="match status" value="1"/>
</dbReference>
<comment type="caution">
    <text evidence="13">The sequence shown here is derived from an EMBL/GenBank/DDBJ whole genome shotgun (WGS) entry which is preliminary data.</text>
</comment>
<keyword evidence="3 11" id="KW-0548">Nucleotidyltransferase</keyword>
<dbReference type="Gene3D" id="1.10.8.60">
    <property type="match status" value="1"/>
</dbReference>
<sequence length="542" mass="60614">MSTLYRSYRPQNFKEIVNQNHIKITLEHEISSGKIAHAYLFCGPRGIGKTTIARVFAKAVNCTERKDGEHEPCNKCDICVEINKNRNMDIIEIDAASHTGVDNVRDNIISVTRTAPGRSKYKVFIIDEVHMLSISAFNALLKILEEPPKEVIFILCTTEVHKIPATIISRCQRFDFKRISVVDIAKKLQYIAEQEKIEIDKSVLEAIARHSEGHMRDAESLLGQVIVIGGAKITQKEADLVIPRSDLGEAIKFIQSLFRNDAGTGIGIVNQLLNEGADLKRFLTDVIEILRKLMLIKINPALSEKLGLELGEAIEIKINEISREVELMRVTTIIEKLISTKDKIKGSFIAQLPLEIAVVEICNPMPAANRMPIPPRPQTPTAPRPEAQKIAQANMAANTAGIGQNIVGINKEALMAKWNEVLIHIKKHNHSLIFILRVCEPRDIVGNKLCLAFKYKFHKDRINDVSIKGIIEKVLLEVYGQPINVEAIVDENLDVEVVNEAKEDQATNAQPFLNTDNKAEDKKDNDDLIDNMLKTFGGKVIA</sequence>
<dbReference type="InterPro" id="IPR050238">
    <property type="entry name" value="DNA_Rep/Repair_Clamp_Loader"/>
</dbReference>
<evidence type="ECO:0000256" key="11">
    <source>
        <dbReference type="RuleBase" id="RU364063"/>
    </source>
</evidence>
<dbReference type="InterPro" id="IPR003593">
    <property type="entry name" value="AAA+_ATPase"/>
</dbReference>
<dbReference type="PANTHER" id="PTHR11669:SF0">
    <property type="entry name" value="PROTEIN STICHEL-LIKE 2"/>
    <property type="match status" value="1"/>
</dbReference>
<keyword evidence="6 11" id="KW-0547">Nucleotide-binding</keyword>
<gene>
    <name evidence="11" type="primary">dnaX</name>
    <name evidence="13" type="ORF">US91_C0003G0064</name>
</gene>
<evidence type="ECO:0000256" key="6">
    <source>
        <dbReference type="ARBA" id="ARBA00022741"/>
    </source>
</evidence>
<feature type="domain" description="AAA+ ATPase" evidence="12">
    <location>
        <begin position="35"/>
        <end position="180"/>
    </location>
</feature>
<keyword evidence="8 11" id="KW-0067">ATP-binding</keyword>
<dbReference type="InterPro" id="IPR022754">
    <property type="entry name" value="DNA_pol_III_gamma-3"/>
</dbReference>
<evidence type="ECO:0000256" key="3">
    <source>
        <dbReference type="ARBA" id="ARBA00022695"/>
    </source>
</evidence>
<dbReference type="PATRIC" id="fig|1618638.3.peg.416"/>
<dbReference type="EC" id="2.7.7.7" evidence="11"/>
<dbReference type="Pfam" id="PF22608">
    <property type="entry name" value="DNAX_ATPase_lid"/>
    <property type="match status" value="1"/>
</dbReference>
<keyword evidence="7" id="KW-0862">Zinc</keyword>
<dbReference type="GO" id="GO:0046872">
    <property type="term" value="F:metal ion binding"/>
    <property type="evidence" value="ECO:0007669"/>
    <property type="project" value="UniProtKB-KW"/>
</dbReference>
<comment type="subunit">
    <text evidence="11">DNA polymerase III contains a core (composed of alpha, epsilon and theta chains) that associates with a tau subunit. This core dimerizes to form the POLIII' complex. PolIII' associates with the gamma complex (composed of gamma, delta, delta', psi and chi chains) and with the beta chain to form the complete DNA polymerase III complex.</text>
</comment>
<keyword evidence="9 11" id="KW-0239">DNA-directed DNA polymerase</keyword>
<keyword evidence="2 11" id="KW-0808">Transferase</keyword>
<dbReference type="SUPFAM" id="SSF48019">
    <property type="entry name" value="post-AAA+ oligomerization domain-like"/>
    <property type="match status" value="1"/>
</dbReference>
<evidence type="ECO:0000256" key="10">
    <source>
        <dbReference type="ARBA" id="ARBA00049244"/>
    </source>
</evidence>
<dbReference type="Pfam" id="PF13177">
    <property type="entry name" value="DNA_pol3_delta2"/>
    <property type="match status" value="1"/>
</dbReference>
<keyword evidence="4 11" id="KW-0235">DNA replication</keyword>
<evidence type="ECO:0000256" key="4">
    <source>
        <dbReference type="ARBA" id="ARBA00022705"/>
    </source>
</evidence>
<dbReference type="NCBIfam" id="TIGR02397">
    <property type="entry name" value="dnaX_nterm"/>
    <property type="match status" value="1"/>
</dbReference>
<evidence type="ECO:0000259" key="12">
    <source>
        <dbReference type="SMART" id="SM00382"/>
    </source>
</evidence>
<dbReference type="InterPro" id="IPR012763">
    <property type="entry name" value="DNA_pol_III_sug/sutau_N"/>
</dbReference>
<dbReference type="NCBIfam" id="NF004046">
    <property type="entry name" value="PRK05563.1"/>
    <property type="match status" value="1"/>
</dbReference>
<evidence type="ECO:0000256" key="5">
    <source>
        <dbReference type="ARBA" id="ARBA00022723"/>
    </source>
</evidence>
<evidence type="ECO:0000256" key="2">
    <source>
        <dbReference type="ARBA" id="ARBA00022679"/>
    </source>
</evidence>
<dbReference type="GO" id="GO:0003677">
    <property type="term" value="F:DNA binding"/>
    <property type="evidence" value="ECO:0007669"/>
    <property type="project" value="InterPro"/>
</dbReference>
<keyword evidence="5" id="KW-0479">Metal-binding</keyword>
<dbReference type="Gene3D" id="1.20.272.10">
    <property type="match status" value="1"/>
</dbReference>
<protein>
    <recommendedName>
        <fullName evidence="11">DNA polymerase III subunit gamma/tau</fullName>
        <ecNumber evidence="11">2.7.7.7</ecNumber>
    </recommendedName>
</protein>
<dbReference type="FunFam" id="3.40.50.300:FF:000014">
    <property type="entry name" value="DNA polymerase III subunit gamma/tau"/>
    <property type="match status" value="1"/>
</dbReference>
<evidence type="ECO:0000313" key="13">
    <source>
        <dbReference type="EMBL" id="KKQ70734.1"/>
    </source>
</evidence>
<evidence type="ECO:0000256" key="8">
    <source>
        <dbReference type="ARBA" id="ARBA00022840"/>
    </source>
</evidence>
<dbReference type="GO" id="GO:0005524">
    <property type="term" value="F:ATP binding"/>
    <property type="evidence" value="ECO:0007669"/>
    <property type="project" value="UniProtKB-KW"/>
</dbReference>
<comment type="function">
    <text evidence="11">DNA polymerase III is a complex, multichain enzyme responsible for most of the replicative synthesis in bacteria. This DNA polymerase also exhibits 3' to 5' exonuclease activity.</text>
</comment>
<dbReference type="Proteomes" id="UP000034022">
    <property type="component" value="Unassembled WGS sequence"/>
</dbReference>
<dbReference type="GO" id="GO:0003887">
    <property type="term" value="F:DNA-directed DNA polymerase activity"/>
    <property type="evidence" value="ECO:0007669"/>
    <property type="project" value="UniProtKB-KW"/>
</dbReference>
<reference evidence="13 14" key="1">
    <citation type="journal article" date="2015" name="Nature">
        <title>rRNA introns, odd ribosomes, and small enigmatic genomes across a large radiation of phyla.</title>
        <authorList>
            <person name="Brown C.T."/>
            <person name="Hug L.A."/>
            <person name="Thomas B.C."/>
            <person name="Sharon I."/>
            <person name="Castelle C.J."/>
            <person name="Singh A."/>
            <person name="Wilkins M.J."/>
            <person name="Williams K.H."/>
            <person name="Banfield J.F."/>
        </authorList>
    </citation>
    <scope>NUCLEOTIDE SEQUENCE [LARGE SCALE GENOMIC DNA]</scope>
</reference>
<dbReference type="InterPro" id="IPR008921">
    <property type="entry name" value="DNA_pol3_clamp-load_cplx_C"/>
</dbReference>
<evidence type="ECO:0000256" key="7">
    <source>
        <dbReference type="ARBA" id="ARBA00022833"/>
    </source>
</evidence>
<dbReference type="InterPro" id="IPR045085">
    <property type="entry name" value="HLD_clamp_pol_III_gamma_tau"/>
</dbReference>
<dbReference type="InterPro" id="IPR027417">
    <property type="entry name" value="P-loop_NTPase"/>
</dbReference>
<comment type="catalytic activity">
    <reaction evidence="10 11">
        <text>DNA(n) + a 2'-deoxyribonucleoside 5'-triphosphate = DNA(n+1) + diphosphate</text>
        <dbReference type="Rhea" id="RHEA:22508"/>
        <dbReference type="Rhea" id="RHEA-COMP:17339"/>
        <dbReference type="Rhea" id="RHEA-COMP:17340"/>
        <dbReference type="ChEBI" id="CHEBI:33019"/>
        <dbReference type="ChEBI" id="CHEBI:61560"/>
        <dbReference type="ChEBI" id="CHEBI:173112"/>
        <dbReference type="EC" id="2.7.7.7"/>
    </reaction>
</comment>
<comment type="similarity">
    <text evidence="1 11">Belongs to the DnaX/STICHEL family.</text>
</comment>
<dbReference type="SUPFAM" id="SSF52540">
    <property type="entry name" value="P-loop containing nucleoside triphosphate hydrolases"/>
    <property type="match status" value="1"/>
</dbReference>
<dbReference type="GO" id="GO:0009360">
    <property type="term" value="C:DNA polymerase III complex"/>
    <property type="evidence" value="ECO:0007669"/>
    <property type="project" value="InterPro"/>
</dbReference>
<dbReference type="EMBL" id="LBUU01000003">
    <property type="protein sequence ID" value="KKQ70734.1"/>
    <property type="molecule type" value="Genomic_DNA"/>
</dbReference>
<dbReference type="CDD" id="cd18137">
    <property type="entry name" value="HLD_clamp_pol_III_gamma_tau"/>
    <property type="match status" value="1"/>
</dbReference>